<dbReference type="AlphaFoldDB" id="A0A4R6RL43"/>
<comment type="caution">
    <text evidence="1">The sequence shown here is derived from an EMBL/GenBank/DDBJ whole genome shotgun (WGS) entry which is preliminary data.</text>
</comment>
<organism evidence="1 2">
    <name type="scientific">Oharaeibacter diazotrophicus</name>
    <dbReference type="NCBI Taxonomy" id="1920512"/>
    <lineage>
        <taxon>Bacteria</taxon>
        <taxon>Pseudomonadati</taxon>
        <taxon>Pseudomonadota</taxon>
        <taxon>Alphaproteobacteria</taxon>
        <taxon>Hyphomicrobiales</taxon>
        <taxon>Pleomorphomonadaceae</taxon>
        <taxon>Oharaeibacter</taxon>
    </lineage>
</organism>
<protein>
    <submittedName>
        <fullName evidence="1">Uncharacterized protein</fullName>
    </submittedName>
</protein>
<name>A0A4R6RL43_9HYPH</name>
<dbReference type="RefSeq" id="WP_126537243.1">
    <property type="nucleotide sequence ID" value="NZ_BSPM01000008.1"/>
</dbReference>
<evidence type="ECO:0000313" key="2">
    <source>
        <dbReference type="Proteomes" id="UP000294547"/>
    </source>
</evidence>
<gene>
    <name evidence="1" type="ORF">EDD54_0300</name>
</gene>
<keyword evidence="2" id="KW-1185">Reference proteome</keyword>
<dbReference type="EMBL" id="SNXY01000006">
    <property type="protein sequence ID" value="TDP86426.1"/>
    <property type="molecule type" value="Genomic_DNA"/>
</dbReference>
<evidence type="ECO:0000313" key="1">
    <source>
        <dbReference type="EMBL" id="TDP86426.1"/>
    </source>
</evidence>
<dbReference type="Proteomes" id="UP000294547">
    <property type="component" value="Unassembled WGS sequence"/>
</dbReference>
<proteinExistence type="predicted"/>
<sequence length="175" mass="18408">MPPDAVSYTREDLLDIAALAAVGRAERVGRQRQIRAVVGEGATVADDARLRRLVERCLLVAAPRSAVGFQVGMIGLARLHRFVRSPVGSARGATHLGEECALRRVVLDVIDAPDRDEIVALACADLVALRDGVLSCAFAETCRSGACPLAAAARVEEIDLALVWLAGADGAEGRA</sequence>
<reference evidence="1 2" key="1">
    <citation type="submission" date="2019-03" db="EMBL/GenBank/DDBJ databases">
        <title>Genomic Encyclopedia of Type Strains, Phase IV (KMG-IV): sequencing the most valuable type-strain genomes for metagenomic binning, comparative biology and taxonomic classification.</title>
        <authorList>
            <person name="Goeker M."/>
        </authorList>
    </citation>
    <scope>NUCLEOTIDE SEQUENCE [LARGE SCALE GENOMIC DNA]</scope>
    <source>
        <strain evidence="1 2">DSM 102969</strain>
    </source>
</reference>
<accession>A0A4R6RL43</accession>